<accession>A0A409X9S7</accession>
<dbReference type="EMBL" id="NHYD01002281">
    <property type="protein sequence ID" value="PPQ87495.1"/>
    <property type="molecule type" value="Genomic_DNA"/>
</dbReference>
<keyword evidence="2" id="KW-1185">Reference proteome</keyword>
<sequence>MAVKEIFRRALDITRHVILRVRKRSRLPPLRISTSETFAPRQGLRYMNRAVSVLIAVSKGHASCNAILGSNISIRVACKKFGSVPAEGINPAVAVNIKVHRVKLAVDLLVPSPAWLGNMVLLMQDLKTVV</sequence>
<name>A0A409X9S7_PSICY</name>
<proteinExistence type="predicted"/>
<evidence type="ECO:0000313" key="1">
    <source>
        <dbReference type="EMBL" id="PPQ87495.1"/>
    </source>
</evidence>
<evidence type="ECO:0000313" key="2">
    <source>
        <dbReference type="Proteomes" id="UP000283269"/>
    </source>
</evidence>
<dbReference type="InParanoid" id="A0A409X9S7"/>
<protein>
    <submittedName>
        <fullName evidence="1">Uncharacterized protein</fullName>
    </submittedName>
</protein>
<comment type="caution">
    <text evidence="1">The sequence shown here is derived from an EMBL/GenBank/DDBJ whole genome shotgun (WGS) entry which is preliminary data.</text>
</comment>
<reference evidence="1 2" key="1">
    <citation type="journal article" date="2018" name="Evol. Lett.">
        <title>Horizontal gene cluster transfer increased hallucinogenic mushroom diversity.</title>
        <authorList>
            <person name="Reynolds H.T."/>
            <person name="Vijayakumar V."/>
            <person name="Gluck-Thaler E."/>
            <person name="Korotkin H.B."/>
            <person name="Matheny P.B."/>
            <person name="Slot J.C."/>
        </authorList>
    </citation>
    <scope>NUCLEOTIDE SEQUENCE [LARGE SCALE GENOMIC DNA]</scope>
    <source>
        <strain evidence="1 2">2631</strain>
    </source>
</reference>
<dbReference type="Proteomes" id="UP000283269">
    <property type="component" value="Unassembled WGS sequence"/>
</dbReference>
<dbReference type="AlphaFoldDB" id="A0A409X9S7"/>
<organism evidence="1 2">
    <name type="scientific">Psilocybe cyanescens</name>
    <dbReference type="NCBI Taxonomy" id="93625"/>
    <lineage>
        <taxon>Eukaryota</taxon>
        <taxon>Fungi</taxon>
        <taxon>Dikarya</taxon>
        <taxon>Basidiomycota</taxon>
        <taxon>Agaricomycotina</taxon>
        <taxon>Agaricomycetes</taxon>
        <taxon>Agaricomycetidae</taxon>
        <taxon>Agaricales</taxon>
        <taxon>Agaricineae</taxon>
        <taxon>Strophariaceae</taxon>
        <taxon>Psilocybe</taxon>
    </lineage>
</organism>
<gene>
    <name evidence="1" type="ORF">CVT25_008231</name>
</gene>